<accession>Q9R4A6</accession>
<dbReference type="EC" id="1.2.7.3"/>
<organism>
    <name type="scientific">Hydrogenobacter thermophilus</name>
    <dbReference type="NCBI Taxonomy" id="940"/>
    <lineage>
        <taxon>Bacteria</taxon>
        <taxon>Pseudomonadati</taxon>
        <taxon>Aquificota</taxon>
        <taxon>Aquificia</taxon>
        <taxon>Aquificales</taxon>
        <taxon>Aquificaceae</taxon>
        <taxon>Hydrogenobacter</taxon>
    </lineage>
</organism>
<dbReference type="GO" id="GO:0047553">
    <property type="term" value="F:2-oxoglutarate synthase activity"/>
    <property type="evidence" value="ECO:0007669"/>
    <property type="project" value="UniProtKB-EC"/>
</dbReference>
<protein>
    <submittedName>
        <fullName>2-oxoglutarate:ferredoxin oxidoreductase beta subunit</fullName>
        <ecNumber>1.2.7.3</ecNumber>
    </submittedName>
</protein>
<reference key="1">
    <citation type="journal article" date="1996" name="J. Bacteriol.">
        <title>Purification and characterization of 2-oxoglutarate:ferredoxin oxidoreductase from a thermophilic, obligately chemolithoautotrophic bacterium, Hydrogenobacter thermophilus TK-6.</title>
        <authorList>
            <person name="Yoon K.S."/>
            <person name="Ishii M."/>
            <person name="Igarashi Y."/>
            <person name="Kodama T."/>
        </authorList>
    </citation>
    <scope>PROTEIN SEQUENCE</scope>
</reference>
<dbReference type="AlphaFoldDB" id="Q9R4A6"/>
<evidence type="ECO:0000256" key="1">
    <source>
        <dbReference type="SAM" id="MobiDB-lite"/>
    </source>
</evidence>
<keyword id="KW-0903">Direct protein sequencing</keyword>
<sequence>MLEVHLKPADTKSDVEPTWS</sequence>
<name>Q9R4A6_HYDTH</name>
<feature type="region of interest" description="Disordered" evidence="1">
    <location>
        <begin position="1"/>
        <end position="20"/>
    </location>
</feature>
<proteinExistence type="evidence at protein level"/>